<dbReference type="OrthoDB" id="498884at2759"/>
<evidence type="ECO:0000313" key="6">
    <source>
        <dbReference type="Proteomes" id="UP000198341"/>
    </source>
</evidence>
<dbReference type="SMART" id="SM00050">
    <property type="entry name" value="DISIN"/>
    <property type="match status" value="1"/>
</dbReference>
<evidence type="ECO:0000256" key="2">
    <source>
        <dbReference type="PROSITE-ProRule" id="PRU00276"/>
    </source>
</evidence>
<dbReference type="SUPFAM" id="SSF57552">
    <property type="entry name" value="Blood coagulation inhibitor (disintegrin)"/>
    <property type="match status" value="1"/>
</dbReference>
<name>K8E921_9CHLO</name>
<comment type="caution">
    <text evidence="2">Lacks conserved residue(s) required for the propagation of feature annotation.</text>
</comment>
<keyword evidence="1" id="KW-1015">Disulfide bond</keyword>
<dbReference type="PANTHER" id="PTHR11905">
    <property type="entry name" value="ADAM A DISINTEGRIN AND METALLOPROTEASE DOMAIN"/>
    <property type="match status" value="1"/>
</dbReference>
<evidence type="ECO:0000259" key="3">
    <source>
        <dbReference type="PROSITE" id="PS50214"/>
    </source>
</evidence>
<feature type="binding site" evidence="2">
    <location>
        <position position="467"/>
    </location>
    <ligand>
        <name>Zn(2+)</name>
        <dbReference type="ChEBI" id="CHEBI:29105"/>
        <note>catalytic</note>
    </ligand>
</feature>
<gene>
    <name evidence="5" type="ORF">Bathy01g06820</name>
</gene>
<evidence type="ECO:0000313" key="5">
    <source>
        <dbReference type="EMBL" id="CCO14089.1"/>
    </source>
</evidence>
<dbReference type="GO" id="GO:0006509">
    <property type="term" value="P:membrane protein ectodomain proteolysis"/>
    <property type="evidence" value="ECO:0007669"/>
    <property type="project" value="TreeGrafter"/>
</dbReference>
<evidence type="ECO:0000256" key="1">
    <source>
        <dbReference type="ARBA" id="ARBA00023157"/>
    </source>
</evidence>
<dbReference type="GeneID" id="19018417"/>
<dbReference type="Proteomes" id="UP000198341">
    <property type="component" value="Chromosome 1"/>
</dbReference>
<dbReference type="Pfam" id="PF00200">
    <property type="entry name" value="Disintegrin"/>
    <property type="match status" value="1"/>
</dbReference>
<feature type="active site" evidence="2">
    <location>
        <position position="468"/>
    </location>
</feature>
<dbReference type="InterPro" id="IPR000436">
    <property type="entry name" value="Sushi_SCR_CCP_dom"/>
</dbReference>
<reference evidence="5 6" key="1">
    <citation type="submission" date="2011-10" db="EMBL/GenBank/DDBJ databases">
        <authorList>
            <person name="Genoscope - CEA"/>
        </authorList>
    </citation>
    <scope>NUCLEOTIDE SEQUENCE [LARGE SCALE GENOMIC DNA]</scope>
    <source>
        <strain evidence="5 6">RCC 1105</strain>
    </source>
</reference>
<evidence type="ECO:0008006" key="7">
    <source>
        <dbReference type="Google" id="ProtNLM"/>
    </source>
</evidence>
<dbReference type="AlphaFoldDB" id="K8E921"/>
<dbReference type="EMBL" id="FO082278">
    <property type="protein sequence ID" value="CCO14089.1"/>
    <property type="molecule type" value="Genomic_DNA"/>
</dbReference>
<feature type="domain" description="Peptidase M12B" evidence="4">
    <location>
        <begin position="294"/>
        <end position="531"/>
    </location>
</feature>
<dbReference type="PROSITE" id="PS50214">
    <property type="entry name" value="DISINTEGRIN_2"/>
    <property type="match status" value="1"/>
</dbReference>
<dbReference type="PROSITE" id="PS50215">
    <property type="entry name" value="ADAM_MEPRO"/>
    <property type="match status" value="1"/>
</dbReference>
<dbReference type="eggNOG" id="KOG3658">
    <property type="taxonomic scope" value="Eukaryota"/>
</dbReference>
<proteinExistence type="predicted"/>
<dbReference type="InterPro" id="IPR001762">
    <property type="entry name" value="Disintegrin_dom"/>
</dbReference>
<dbReference type="InterPro" id="IPR036436">
    <property type="entry name" value="Disintegrin_dom_sf"/>
</dbReference>
<keyword evidence="2" id="KW-0862">Zinc</keyword>
<keyword evidence="6" id="KW-1185">Reference proteome</keyword>
<dbReference type="CDD" id="cd00033">
    <property type="entry name" value="CCP"/>
    <property type="match status" value="1"/>
</dbReference>
<dbReference type="GO" id="GO:0046872">
    <property type="term" value="F:metal ion binding"/>
    <property type="evidence" value="ECO:0007669"/>
    <property type="project" value="UniProtKB-KW"/>
</dbReference>
<dbReference type="Pfam" id="PF01421">
    <property type="entry name" value="Reprolysin"/>
    <property type="match status" value="1"/>
</dbReference>
<protein>
    <recommendedName>
        <fullName evidence="7">Peptidase M12B domain-containing protein</fullName>
    </recommendedName>
</protein>
<dbReference type="PANTHER" id="PTHR11905:SF159">
    <property type="entry name" value="ADAM METALLOPROTEASE"/>
    <property type="match status" value="1"/>
</dbReference>
<dbReference type="STRING" id="41875.K8E921"/>
<accession>K8E921</accession>
<feature type="domain" description="Disintegrin" evidence="3">
    <location>
        <begin position="531"/>
        <end position="630"/>
    </location>
</feature>
<dbReference type="InterPro" id="IPR001590">
    <property type="entry name" value="Peptidase_M12B"/>
</dbReference>
<dbReference type="InterPro" id="IPR024079">
    <property type="entry name" value="MetalloPept_cat_dom_sf"/>
</dbReference>
<keyword evidence="2" id="KW-0479">Metal-binding</keyword>
<dbReference type="GO" id="GO:0004222">
    <property type="term" value="F:metalloendopeptidase activity"/>
    <property type="evidence" value="ECO:0007669"/>
    <property type="project" value="InterPro"/>
</dbReference>
<dbReference type="Gene3D" id="4.10.70.10">
    <property type="entry name" value="Disintegrin domain"/>
    <property type="match status" value="1"/>
</dbReference>
<sequence>MNATTTMRQQKRFFVDNNKGVVFSLLLFFVFASLFSLTVVNAFESPAKASLKAFEVVTFSKVETTRATKSSLTSSPDDDTDEKITAVEFTAFGTHFRVNVEQSYKKFLKNGALFVDQLNGNEPKSIDWVNTLELEREKKCFYDGKTVLSSSSTTTAGTKNANNIASGNLCPGGSRAHFNVVAKNESISLASPHADFTEDVAQEKMRRRRSRSLLQDDDADGDDSIATSDRISLSKKLRSTYFIAFRAEDELDNNLEGTRFDEVMYKPGTTADDEHGHKKRMRRRLNHAGEHWTAQLETYVIIDMKRSADYINDGKTDMDCIMDSLAVMNFVNALYDGVFDVELNVVVSGFGIFSASQGNTVSDGNLGTSEPWTHATLADDTEACDYCENDDEVDVEKFLDNVSNWVVEQDASFFNGADDVVVLSGHDFDGGTIGLAWLGTVCATWAQNVNEVRYTNTLRYSAATVAHEIGHNLGFPHDGDGDSGTESCPAAGLIMAALAGNELETQWSTCSKDVYNDKIEDMKSCLTQGNTNVCGNGIVEEGEECDCYGKDCTNTLYYGANEQNCCDASTCKLKTGKTCSSYHDGCCTDACSIAAKDVVCRAAAGEGGCDVAETCDGVSKSCDSRDYWKPYGTICTVDSKTGGCYKNECRVDLPQAENKPCFWLWGGVYYATKKGAPCSTDTISGVYSKVCDGEGACVSPTMLDYDNNAITNTQKCDASEKTPENGSIGACKELLSHGETCIFNCNSGYSLSGATSCSAGKTISTAACKPNSVAAIESSLELSPYSVATFLDAQKTAFIAGMASYLAVEVDKITITDITDVVFSGADDDNYRRRKLTATNAVQVDFKVETSSFANLAVVETKLVTDDATNLVAALDGQADLTVTVSSIKAPITVVKLAPPPSPPPPSPPPTSTLIISPAARRAAFSPSEFYFLTFFTSVLLLAFA</sequence>
<dbReference type="KEGG" id="bpg:Bathy01g06820"/>
<feature type="binding site" evidence="2">
    <location>
        <position position="477"/>
    </location>
    <ligand>
        <name>Zn(2+)</name>
        <dbReference type="ChEBI" id="CHEBI:29105"/>
        <note>catalytic</note>
    </ligand>
</feature>
<dbReference type="SUPFAM" id="SSF55486">
    <property type="entry name" value="Metalloproteases ('zincins'), catalytic domain"/>
    <property type="match status" value="1"/>
</dbReference>
<dbReference type="RefSeq" id="XP_007515210.1">
    <property type="nucleotide sequence ID" value="XM_007515148.1"/>
</dbReference>
<evidence type="ECO:0000259" key="4">
    <source>
        <dbReference type="PROSITE" id="PS50215"/>
    </source>
</evidence>
<organism evidence="5 6">
    <name type="scientific">Bathycoccus prasinos</name>
    <dbReference type="NCBI Taxonomy" id="41875"/>
    <lineage>
        <taxon>Eukaryota</taxon>
        <taxon>Viridiplantae</taxon>
        <taxon>Chlorophyta</taxon>
        <taxon>Mamiellophyceae</taxon>
        <taxon>Mamiellales</taxon>
        <taxon>Bathycoccaceae</taxon>
        <taxon>Bathycoccus</taxon>
    </lineage>
</organism>
<feature type="binding site" evidence="2">
    <location>
        <position position="471"/>
    </location>
    <ligand>
        <name>Zn(2+)</name>
        <dbReference type="ChEBI" id="CHEBI:29105"/>
        <note>catalytic</note>
    </ligand>
</feature>
<dbReference type="Gene3D" id="3.40.390.10">
    <property type="entry name" value="Collagenase (Catalytic Domain)"/>
    <property type="match status" value="1"/>
</dbReference>